<keyword evidence="3 12" id="KW-1003">Cell membrane</keyword>
<dbReference type="GO" id="GO:0015450">
    <property type="term" value="F:protein-transporting ATPase activity"/>
    <property type="evidence" value="ECO:0007669"/>
    <property type="project" value="InterPro"/>
</dbReference>
<protein>
    <recommendedName>
        <fullName evidence="12">Protein-export membrane protein SecF</fullName>
    </recommendedName>
</protein>
<dbReference type="Pfam" id="PF02355">
    <property type="entry name" value="SecD_SecF_C"/>
    <property type="match status" value="1"/>
</dbReference>
<evidence type="ECO:0000256" key="6">
    <source>
        <dbReference type="ARBA" id="ARBA00022989"/>
    </source>
</evidence>
<evidence type="ECO:0000256" key="2">
    <source>
        <dbReference type="ARBA" id="ARBA00022448"/>
    </source>
</evidence>
<dbReference type="STRING" id="1503.CLPU_3c00020"/>
<evidence type="ECO:0000256" key="8">
    <source>
        <dbReference type="ARBA" id="ARBA00023136"/>
    </source>
</evidence>
<evidence type="ECO:0000256" key="4">
    <source>
        <dbReference type="ARBA" id="ARBA00022692"/>
    </source>
</evidence>
<dbReference type="HAMAP" id="MF_01464_B">
    <property type="entry name" value="SecF_B"/>
    <property type="match status" value="1"/>
</dbReference>
<dbReference type="PATRIC" id="fig|1503.3.peg.1862"/>
<comment type="similarity">
    <text evidence="12">Belongs to the SecD/SecF family. SecF subfamily.</text>
</comment>
<reference evidence="15" key="1">
    <citation type="submission" date="2015-07" db="EMBL/GenBank/DDBJ databases">
        <title>Draft genome sequence of the purine-degrading Gottschalkia purinilyticum DSM 1384 (formerly Clostridium purinilyticum).</title>
        <authorList>
            <person name="Poehlein A."/>
            <person name="Schiel-Bengelsdorf B."/>
            <person name="Bengelsdorf F.R."/>
            <person name="Daniel R."/>
            <person name="Duerre P."/>
        </authorList>
    </citation>
    <scope>NUCLEOTIDE SEQUENCE [LARGE SCALE GENOMIC DNA]</scope>
    <source>
        <strain evidence="15">DSM 1384</strain>
    </source>
</reference>
<dbReference type="InterPro" id="IPR022813">
    <property type="entry name" value="SecD/SecF_arch_bac"/>
</dbReference>
<organism evidence="14 15">
    <name type="scientific">Gottschalkia purinilytica</name>
    <name type="common">Clostridium purinilyticum</name>
    <dbReference type="NCBI Taxonomy" id="1503"/>
    <lineage>
        <taxon>Bacteria</taxon>
        <taxon>Bacillati</taxon>
        <taxon>Bacillota</taxon>
        <taxon>Tissierellia</taxon>
        <taxon>Tissierellales</taxon>
        <taxon>Gottschalkiaceae</taxon>
        <taxon>Gottschalkia</taxon>
    </lineage>
</organism>
<dbReference type="RefSeq" id="WP_050354233.1">
    <property type="nucleotide sequence ID" value="NZ_LGSS01000003.1"/>
</dbReference>
<dbReference type="PRINTS" id="PR01755">
    <property type="entry name" value="SECFTRNLCASE"/>
</dbReference>
<dbReference type="GO" id="GO:0006605">
    <property type="term" value="P:protein targeting"/>
    <property type="evidence" value="ECO:0007669"/>
    <property type="project" value="UniProtKB-UniRule"/>
</dbReference>
<dbReference type="InterPro" id="IPR005665">
    <property type="entry name" value="SecF_bac"/>
</dbReference>
<gene>
    <name evidence="12 14" type="primary">secF</name>
    <name evidence="14" type="ORF">CLPU_3c00020</name>
</gene>
<keyword evidence="2 12" id="KW-0813">Transport</keyword>
<comment type="similarity">
    <text evidence="10">In the C-terminal section; belongs to the SecD/SecF family. SecF subfamily.</text>
</comment>
<dbReference type="InterPro" id="IPR055344">
    <property type="entry name" value="SecD_SecF_C_bact"/>
</dbReference>
<dbReference type="PANTHER" id="PTHR30081:SF8">
    <property type="entry name" value="PROTEIN TRANSLOCASE SUBUNIT SECF"/>
    <property type="match status" value="1"/>
</dbReference>
<dbReference type="GO" id="GO:0043952">
    <property type="term" value="P:protein transport by the Sec complex"/>
    <property type="evidence" value="ECO:0007669"/>
    <property type="project" value="UniProtKB-UniRule"/>
</dbReference>
<comment type="caution">
    <text evidence="14">The sequence shown here is derived from an EMBL/GenBank/DDBJ whole genome shotgun (WGS) entry which is preliminary data.</text>
</comment>
<dbReference type="InterPro" id="IPR022645">
    <property type="entry name" value="SecD/SecF_bac"/>
</dbReference>
<keyword evidence="7 12" id="KW-0811">Translocation</keyword>
<dbReference type="GO" id="GO:0065002">
    <property type="term" value="P:intracellular protein transmembrane transport"/>
    <property type="evidence" value="ECO:0007669"/>
    <property type="project" value="UniProtKB-UniRule"/>
</dbReference>
<evidence type="ECO:0000256" key="9">
    <source>
        <dbReference type="ARBA" id="ARBA00059018"/>
    </source>
</evidence>
<evidence type="ECO:0000256" key="3">
    <source>
        <dbReference type="ARBA" id="ARBA00022475"/>
    </source>
</evidence>
<feature type="transmembrane region" description="Helical" evidence="12">
    <location>
        <begin position="230"/>
        <end position="248"/>
    </location>
</feature>
<dbReference type="NCBIfam" id="TIGR00966">
    <property type="entry name" value="transloc_SecF"/>
    <property type="match status" value="1"/>
</dbReference>
<dbReference type="FunFam" id="1.20.1640.10:FF:000024">
    <property type="entry name" value="Multifunctional fusion protein"/>
    <property type="match status" value="1"/>
</dbReference>
<feature type="transmembrane region" description="Helical" evidence="12">
    <location>
        <begin position="9"/>
        <end position="27"/>
    </location>
</feature>
<keyword evidence="5 12" id="KW-0653">Protein transport</keyword>
<evidence type="ECO:0000256" key="10">
    <source>
        <dbReference type="ARBA" id="ARBA00060856"/>
    </source>
</evidence>
<keyword evidence="6 12" id="KW-1133">Transmembrane helix</keyword>
<proteinExistence type="inferred from homology"/>
<dbReference type="Pfam" id="PF07549">
    <property type="entry name" value="Sec_GG"/>
    <property type="match status" value="1"/>
</dbReference>
<dbReference type="Gene3D" id="1.20.1640.10">
    <property type="entry name" value="Multidrug efflux transporter AcrB transmembrane domain"/>
    <property type="match status" value="1"/>
</dbReference>
<sequence length="293" mass="33002">MNIVKNRNIFFTLSILFIVVGIFMAAFKGLNYGIDFTGGTLIQIDLEKKVPTEDIRKITNEFDKNASIIHAGENKNQVIIKSSLNLNDKQTKEIFNKFKEKYNLKATEADKAESLGSAIGSEIQRNALIAVIAASIGILLYVTFRFEFKFGLSAVISLIHDALFMFSFYSIFRLQIDSTFIAAILTIIGYSINDTIVIFDRIRENSKNTKKENYEELINNSIKQTLRRTMATSFTTLISIMLLYIIGVEAIKGFALPLVVGIIIGTYSSIFIASPIWYILKTRTNSNKNLKQA</sequence>
<keyword evidence="4 12" id="KW-0812">Transmembrane</keyword>
<comment type="function">
    <text evidence="9 12">Part of the Sec protein translocase complex. Interacts with the SecYEG preprotein conducting channel. SecDF uses the proton motive force (PMF) to complete protein translocation after the ATP-dependent function of SecA.</text>
</comment>
<evidence type="ECO:0000256" key="11">
    <source>
        <dbReference type="ARBA" id="ARBA00061053"/>
    </source>
</evidence>
<feature type="transmembrane region" description="Helical" evidence="12">
    <location>
        <begin position="254"/>
        <end position="280"/>
    </location>
</feature>
<dbReference type="GO" id="GO:0005886">
    <property type="term" value="C:plasma membrane"/>
    <property type="evidence" value="ECO:0007669"/>
    <property type="project" value="UniProtKB-SubCell"/>
</dbReference>
<dbReference type="InterPro" id="IPR048634">
    <property type="entry name" value="SecD_SecF_C"/>
</dbReference>
<evidence type="ECO:0000256" key="1">
    <source>
        <dbReference type="ARBA" id="ARBA00004651"/>
    </source>
</evidence>
<accession>A0A0L0WCL8</accession>
<dbReference type="NCBIfam" id="TIGR00916">
    <property type="entry name" value="2A0604s01"/>
    <property type="match status" value="1"/>
</dbReference>
<feature type="transmembrane region" description="Helical" evidence="12">
    <location>
        <begin position="151"/>
        <end position="172"/>
    </location>
</feature>
<evidence type="ECO:0000313" key="14">
    <source>
        <dbReference type="EMBL" id="KNF09224.1"/>
    </source>
</evidence>
<dbReference type="Proteomes" id="UP000037267">
    <property type="component" value="Unassembled WGS sequence"/>
</dbReference>
<keyword evidence="8 12" id="KW-0472">Membrane</keyword>
<evidence type="ECO:0000259" key="13">
    <source>
        <dbReference type="Pfam" id="PF02355"/>
    </source>
</evidence>
<dbReference type="PANTHER" id="PTHR30081">
    <property type="entry name" value="PROTEIN-EXPORT MEMBRANE PROTEIN SEC"/>
    <property type="match status" value="1"/>
</dbReference>
<dbReference type="AlphaFoldDB" id="A0A0L0WCL8"/>
<comment type="similarity">
    <text evidence="11">In the N-terminal section; belongs to the SecD/SecF family. SecD subfamily.</text>
</comment>
<feature type="transmembrane region" description="Helical" evidence="12">
    <location>
        <begin position="127"/>
        <end position="144"/>
    </location>
</feature>
<comment type="subunit">
    <text evidence="12">Forms a complex with SecD. Part of the essential Sec protein translocation apparatus which comprises SecA, SecYEG and auxiliary proteins SecDF. Other proteins may also be involved.</text>
</comment>
<dbReference type="EMBL" id="LGSS01000003">
    <property type="protein sequence ID" value="KNF09224.1"/>
    <property type="molecule type" value="Genomic_DNA"/>
</dbReference>
<evidence type="ECO:0000256" key="5">
    <source>
        <dbReference type="ARBA" id="ARBA00022927"/>
    </source>
</evidence>
<comment type="subcellular location">
    <subcellularLocation>
        <location evidence="1 12">Cell membrane</location>
        <topology evidence="1 12">Multi-pass membrane protein</topology>
    </subcellularLocation>
</comment>
<keyword evidence="15" id="KW-1185">Reference proteome</keyword>
<dbReference type="SUPFAM" id="SSF82866">
    <property type="entry name" value="Multidrug efflux transporter AcrB transmembrane domain"/>
    <property type="match status" value="1"/>
</dbReference>
<name>A0A0L0WCL8_GOTPU</name>
<feature type="domain" description="Protein export membrane protein SecD/SecF C-terminal" evidence="13">
    <location>
        <begin position="106"/>
        <end position="282"/>
    </location>
</feature>
<evidence type="ECO:0000313" key="15">
    <source>
        <dbReference type="Proteomes" id="UP000037267"/>
    </source>
</evidence>
<feature type="transmembrane region" description="Helical" evidence="12">
    <location>
        <begin position="178"/>
        <end position="199"/>
    </location>
</feature>
<evidence type="ECO:0000256" key="7">
    <source>
        <dbReference type="ARBA" id="ARBA00023010"/>
    </source>
</evidence>
<dbReference type="InterPro" id="IPR022646">
    <property type="entry name" value="SecD/SecF_CS"/>
</dbReference>
<evidence type="ECO:0000256" key="12">
    <source>
        <dbReference type="HAMAP-Rule" id="MF_01464"/>
    </source>
</evidence>